<keyword evidence="2" id="KW-0175">Coiled coil</keyword>
<dbReference type="Pfam" id="PF00722">
    <property type="entry name" value="Glyco_hydro_16"/>
    <property type="match status" value="1"/>
</dbReference>
<evidence type="ECO:0000256" key="3">
    <source>
        <dbReference type="SAM" id="SignalP"/>
    </source>
</evidence>
<feature type="domain" description="GH16" evidence="4">
    <location>
        <begin position="228"/>
        <end position="471"/>
    </location>
</feature>
<dbReference type="SUPFAM" id="SSF49899">
    <property type="entry name" value="Concanavalin A-like lectins/glucanases"/>
    <property type="match status" value="1"/>
</dbReference>
<dbReference type="PANTHER" id="PTHR10963:SF55">
    <property type="entry name" value="GLYCOSIDE HYDROLASE FAMILY 16 PROTEIN"/>
    <property type="match status" value="1"/>
</dbReference>
<sequence>MKKNSHTKQIAVLILFSIISLTQNLAAQQMTLEQAQALRNDAEIAEKSLGRVIENGPTPEIQQDVSEANRAVGRISSQLDQYIGVIQEPEDIYQNGKKYPTAAKVEIKSFEVPVNAKEVHVPVTLDRESPNTVIAYVRVYDGQGGRANPDKTKSVIFYPGDPLTKTVSFNVREMSEGNNVRAVQPSVPDGAYRAGGGILITAAVDAVNEPIEGGRKGEKFKPLGELCYSETGETLQFDDRGGANSFSTALAHGRTQVGNGETGYYGEIEYGGFQRTEDGLVLSSRRLEEPVKVGTPAVEYPFLAVMLSGHRTPESQFKYGSVEWVVKMPNRFGSWPALWLLPTGGWPPEIDVYEGFGYNGEWKFASDLSSNLHGGEHLRRTFTRPAMRMSMGVFGLPNTLDSEFHRFAVTVDEEWITMFVDDVETMSYANPFKGENWYPLTNVAVKAKIDSPYEDGSGDMTIQSIKVWRAE</sequence>
<dbReference type="InterPro" id="IPR000757">
    <property type="entry name" value="Beta-glucanase-like"/>
</dbReference>
<dbReference type="PROSITE" id="PS51762">
    <property type="entry name" value="GH16_2"/>
    <property type="match status" value="1"/>
</dbReference>
<organism evidence="5 6">
    <name type="scientific">Cerasicoccus arenae</name>
    <dbReference type="NCBI Taxonomy" id="424488"/>
    <lineage>
        <taxon>Bacteria</taxon>
        <taxon>Pseudomonadati</taxon>
        <taxon>Verrucomicrobiota</taxon>
        <taxon>Opitutia</taxon>
        <taxon>Puniceicoccales</taxon>
        <taxon>Cerasicoccaceae</taxon>
        <taxon>Cerasicoccus</taxon>
    </lineage>
</organism>
<name>A0A8J3GE36_9BACT</name>
<evidence type="ECO:0000313" key="6">
    <source>
        <dbReference type="Proteomes" id="UP000642829"/>
    </source>
</evidence>
<feature type="coiled-coil region" evidence="2">
    <location>
        <begin position="18"/>
        <end position="45"/>
    </location>
</feature>
<dbReference type="EMBL" id="BMXG01000008">
    <property type="protein sequence ID" value="GHC00197.1"/>
    <property type="molecule type" value="Genomic_DNA"/>
</dbReference>
<dbReference type="InterPro" id="IPR050546">
    <property type="entry name" value="Glycosyl_Hydrlase_16"/>
</dbReference>
<dbReference type="GO" id="GO:0004553">
    <property type="term" value="F:hydrolase activity, hydrolyzing O-glycosyl compounds"/>
    <property type="evidence" value="ECO:0007669"/>
    <property type="project" value="InterPro"/>
</dbReference>
<protein>
    <recommendedName>
        <fullName evidence="4">GH16 domain-containing protein</fullName>
    </recommendedName>
</protein>
<comment type="caution">
    <text evidence="5">The sequence shown here is derived from an EMBL/GenBank/DDBJ whole genome shotgun (WGS) entry which is preliminary data.</text>
</comment>
<reference evidence="5" key="1">
    <citation type="journal article" date="2014" name="Int. J. Syst. Evol. Microbiol.">
        <title>Complete genome sequence of Corynebacterium casei LMG S-19264T (=DSM 44701T), isolated from a smear-ripened cheese.</title>
        <authorList>
            <consortium name="US DOE Joint Genome Institute (JGI-PGF)"/>
            <person name="Walter F."/>
            <person name="Albersmeier A."/>
            <person name="Kalinowski J."/>
            <person name="Ruckert C."/>
        </authorList>
    </citation>
    <scope>NUCLEOTIDE SEQUENCE</scope>
    <source>
        <strain evidence="5">KCTC 12870</strain>
    </source>
</reference>
<dbReference type="Gene3D" id="2.60.120.200">
    <property type="match status" value="1"/>
</dbReference>
<dbReference type="GO" id="GO:0005975">
    <property type="term" value="P:carbohydrate metabolic process"/>
    <property type="evidence" value="ECO:0007669"/>
    <property type="project" value="InterPro"/>
</dbReference>
<proteinExistence type="inferred from homology"/>
<comment type="similarity">
    <text evidence="1">Belongs to the glycosyl hydrolase 16 family.</text>
</comment>
<feature type="signal peptide" evidence="3">
    <location>
        <begin position="1"/>
        <end position="26"/>
    </location>
</feature>
<evidence type="ECO:0000256" key="2">
    <source>
        <dbReference type="SAM" id="Coils"/>
    </source>
</evidence>
<feature type="chain" id="PRO_5035310233" description="GH16 domain-containing protein" evidence="3">
    <location>
        <begin position="27"/>
        <end position="471"/>
    </location>
</feature>
<gene>
    <name evidence="5" type="ORF">GCM10007047_15580</name>
</gene>
<keyword evidence="3" id="KW-0732">Signal</keyword>
<evidence type="ECO:0000259" key="4">
    <source>
        <dbReference type="PROSITE" id="PS51762"/>
    </source>
</evidence>
<dbReference type="Proteomes" id="UP000642829">
    <property type="component" value="Unassembled WGS sequence"/>
</dbReference>
<reference evidence="5" key="2">
    <citation type="submission" date="2020-09" db="EMBL/GenBank/DDBJ databases">
        <authorList>
            <person name="Sun Q."/>
            <person name="Kim S."/>
        </authorList>
    </citation>
    <scope>NUCLEOTIDE SEQUENCE</scope>
    <source>
        <strain evidence="5">KCTC 12870</strain>
    </source>
</reference>
<keyword evidence="6" id="KW-1185">Reference proteome</keyword>
<accession>A0A8J3GE36</accession>
<evidence type="ECO:0000313" key="5">
    <source>
        <dbReference type="EMBL" id="GHC00197.1"/>
    </source>
</evidence>
<dbReference type="InterPro" id="IPR013320">
    <property type="entry name" value="ConA-like_dom_sf"/>
</dbReference>
<dbReference type="AlphaFoldDB" id="A0A8J3GE36"/>
<dbReference type="PANTHER" id="PTHR10963">
    <property type="entry name" value="GLYCOSYL HYDROLASE-RELATED"/>
    <property type="match status" value="1"/>
</dbReference>
<evidence type="ECO:0000256" key="1">
    <source>
        <dbReference type="ARBA" id="ARBA00006865"/>
    </source>
</evidence>
<dbReference type="RefSeq" id="WP_189513680.1">
    <property type="nucleotide sequence ID" value="NZ_BMXG01000008.1"/>
</dbReference>